<protein>
    <recommendedName>
        <fullName evidence="5">Lipoprotein</fullName>
    </recommendedName>
</protein>
<feature type="signal peptide" evidence="1">
    <location>
        <begin position="1"/>
        <end position="22"/>
    </location>
</feature>
<gene>
    <name evidence="2" type="ORF">L3V74_03180</name>
    <name evidence="3" type="ORF">Q7W82_03200</name>
</gene>
<dbReference type="RefSeq" id="WP_242157617.1">
    <property type="nucleotide sequence ID" value="NZ_CP131914.1"/>
</dbReference>
<organism evidence="3">
    <name type="scientific">Xanthomonas indica</name>
    <dbReference type="NCBI Taxonomy" id="2912242"/>
    <lineage>
        <taxon>Bacteria</taxon>
        <taxon>Pseudomonadati</taxon>
        <taxon>Pseudomonadota</taxon>
        <taxon>Gammaproteobacteria</taxon>
        <taxon>Lysobacterales</taxon>
        <taxon>Lysobacteraceae</taxon>
        <taxon>Xanthomonas</taxon>
    </lineage>
</organism>
<dbReference type="PROSITE" id="PS51257">
    <property type="entry name" value="PROKAR_LIPOPROTEIN"/>
    <property type="match status" value="1"/>
</dbReference>
<evidence type="ECO:0000313" key="4">
    <source>
        <dbReference type="Proteomes" id="UP001430647"/>
    </source>
</evidence>
<reference evidence="3" key="3">
    <citation type="submission" date="2023-08" db="EMBL/GenBank/DDBJ databases">
        <title>Complete genome sequence of Xanthomonas indica.</title>
        <authorList>
            <person name="Patil P.B."/>
            <person name="Rana R."/>
        </authorList>
    </citation>
    <scope>NUCLEOTIDE SEQUENCE</scope>
    <source>
        <strain evidence="3">PPL560</strain>
    </source>
</reference>
<evidence type="ECO:0008006" key="5">
    <source>
        <dbReference type="Google" id="ProtNLM"/>
    </source>
</evidence>
<evidence type="ECO:0000313" key="3">
    <source>
        <dbReference type="EMBL" id="XCI81187.1"/>
    </source>
</evidence>
<name>A0AAU8I723_9XANT</name>
<evidence type="ECO:0000256" key="1">
    <source>
        <dbReference type="SAM" id="SignalP"/>
    </source>
</evidence>
<sequence length="99" mass="10536">MRRMLAATLVLVAGCSLGSGPAANREPLESALIVGSAQSPDPVLARVMELKERGVVEGVVVYESFPVRIRLRAPRRVIDELEAMPRAAQSAPGDGSGRR</sequence>
<dbReference type="Proteomes" id="UP001430647">
    <property type="component" value="Unassembled WGS sequence"/>
</dbReference>
<reference evidence="2 4" key="1">
    <citation type="journal article" date="2022" name="Curr. Microbiol.">
        <title>Xanthomonas indica sp. nov., a Novel Member of Non-Pathogenic Xanthomonas Community from Healthy Rice Seeds.</title>
        <authorList>
            <person name="Rana R."/>
            <person name="Madhavan V.N."/>
            <person name="Saroha T."/>
            <person name="Bansal K."/>
            <person name="Kaur A."/>
            <person name="Sonti R.V."/>
            <person name="Patel H.K."/>
            <person name="Patil P.B."/>
        </authorList>
    </citation>
    <scope>NUCLEOTIDE SEQUENCE [LARGE SCALE GENOMIC DNA]</scope>
    <source>
        <strain evidence="2 4">PPL560</strain>
    </source>
</reference>
<evidence type="ECO:0000313" key="2">
    <source>
        <dbReference type="EMBL" id="MCI2260532.1"/>
    </source>
</evidence>
<proteinExistence type="predicted"/>
<accession>A0AAU8I723</accession>
<feature type="chain" id="PRO_5043380996" description="Lipoprotein" evidence="1">
    <location>
        <begin position="23"/>
        <end position="99"/>
    </location>
</feature>
<reference evidence="2" key="2">
    <citation type="submission" date="2022-01" db="EMBL/GenBank/DDBJ databases">
        <authorList>
            <person name="Rana R."/>
            <person name="Patil P.B."/>
        </authorList>
    </citation>
    <scope>NUCLEOTIDE SEQUENCE</scope>
    <source>
        <strain evidence="2">PPL560</strain>
    </source>
</reference>
<dbReference type="EMBL" id="CP131914">
    <property type="protein sequence ID" value="XCI81187.1"/>
    <property type="molecule type" value="Genomic_DNA"/>
</dbReference>
<keyword evidence="1" id="KW-0732">Signal</keyword>
<keyword evidence="4" id="KW-1185">Reference proteome</keyword>
<dbReference type="EMBL" id="JAKJPQ010000002">
    <property type="protein sequence ID" value="MCI2260532.1"/>
    <property type="molecule type" value="Genomic_DNA"/>
</dbReference>
<dbReference type="KEGG" id="xin:Q7W82_03200"/>
<dbReference type="AlphaFoldDB" id="A0AAU8I723"/>